<proteinExistence type="predicted"/>
<sequence>MGKYITIGILVIIIMVVSIQTFGLFRRGYGMGKQLRVSREKMEALSRENEELQAQLNYFSREENLEKELRAKFNYKRPDENVMIITP</sequence>
<feature type="coiled-coil region" evidence="1">
    <location>
        <begin position="35"/>
        <end position="62"/>
    </location>
</feature>
<reference evidence="3 4" key="1">
    <citation type="journal article" date="2015" name="Nature">
        <title>rRNA introns, odd ribosomes, and small enigmatic genomes across a large radiation of phyla.</title>
        <authorList>
            <person name="Brown C.T."/>
            <person name="Hug L.A."/>
            <person name="Thomas B.C."/>
            <person name="Sharon I."/>
            <person name="Castelle C.J."/>
            <person name="Singh A."/>
            <person name="Wilkins M.J."/>
            <person name="Williams K.H."/>
            <person name="Banfield J.F."/>
        </authorList>
    </citation>
    <scope>NUCLEOTIDE SEQUENCE [LARGE SCALE GENOMIC DNA]</scope>
</reference>
<name>A0A0G1U700_9BACT</name>
<evidence type="ECO:0000313" key="4">
    <source>
        <dbReference type="Proteomes" id="UP000033882"/>
    </source>
</evidence>
<keyword evidence="2" id="KW-0472">Membrane</keyword>
<feature type="transmembrane region" description="Helical" evidence="2">
    <location>
        <begin position="6"/>
        <end position="25"/>
    </location>
</feature>
<dbReference type="EMBL" id="LCPB01000008">
    <property type="protein sequence ID" value="KKU89886.1"/>
    <property type="molecule type" value="Genomic_DNA"/>
</dbReference>
<evidence type="ECO:0000256" key="1">
    <source>
        <dbReference type="SAM" id="Coils"/>
    </source>
</evidence>
<gene>
    <name evidence="3" type="ORF">UY19_C0008G0040</name>
</gene>
<keyword evidence="2" id="KW-0812">Transmembrane</keyword>
<organism evidence="3 4">
    <name type="scientific">Candidatus Wolfebacteria bacterium GW2011_GWA2_47_9b</name>
    <dbReference type="NCBI Taxonomy" id="1619005"/>
    <lineage>
        <taxon>Bacteria</taxon>
        <taxon>Candidatus Wolfeibacteriota</taxon>
    </lineage>
</organism>
<keyword evidence="2" id="KW-1133">Transmembrane helix</keyword>
<dbReference type="Pfam" id="PF04977">
    <property type="entry name" value="DivIC"/>
    <property type="match status" value="1"/>
</dbReference>
<keyword evidence="1" id="KW-0175">Coiled coil</keyword>
<comment type="caution">
    <text evidence="3">The sequence shown here is derived from an EMBL/GenBank/DDBJ whole genome shotgun (WGS) entry which is preliminary data.</text>
</comment>
<evidence type="ECO:0000313" key="3">
    <source>
        <dbReference type="EMBL" id="KKU89886.1"/>
    </source>
</evidence>
<evidence type="ECO:0008006" key="5">
    <source>
        <dbReference type="Google" id="ProtNLM"/>
    </source>
</evidence>
<dbReference type="AlphaFoldDB" id="A0A0G1U700"/>
<evidence type="ECO:0000256" key="2">
    <source>
        <dbReference type="SAM" id="Phobius"/>
    </source>
</evidence>
<dbReference type="Proteomes" id="UP000033882">
    <property type="component" value="Unassembled WGS sequence"/>
</dbReference>
<protein>
    <recommendedName>
        <fullName evidence="5">Septum formation initiator</fullName>
    </recommendedName>
</protein>
<accession>A0A0G1U700</accession>
<dbReference type="InterPro" id="IPR007060">
    <property type="entry name" value="FtsL/DivIC"/>
</dbReference>